<sequence length="237" mass="25779">MEERGGNGIGSGEEVATMERGGSSFDGDAAAAAEEEAALREPLLRRRTLNTTSQIAIVGSNICPIESLDYEIVENDLYKEDWRSRKKVQIFQYIILKWTLALLIGLATGLVGFFNNIAVENIAGFKLLLTSNLMLKDKYQEAFAVYAGCNLILAAAAAALCAYVAPAAAGSGIPEVKAYLNGVDAYSILAPSTLFVKIFGSIGEFLPDLYWERRALWCIQEHALPIYWDKGGPTSID</sequence>
<accession>A0A6V7NHR0</accession>
<protein>
    <recommendedName>
        <fullName evidence="6">Chloride channel protein CLC-c</fullName>
    </recommendedName>
</protein>
<gene>
    <name evidence="5" type="ORF">CB5_LOCUS1360</name>
</gene>
<evidence type="ECO:0000313" key="5">
    <source>
        <dbReference type="EMBL" id="CAD1818149.1"/>
    </source>
</evidence>
<dbReference type="EMBL" id="LR862138">
    <property type="protein sequence ID" value="CAD1818149.1"/>
    <property type="molecule type" value="Genomic_DNA"/>
</dbReference>
<dbReference type="Gene3D" id="1.10.3080.10">
    <property type="entry name" value="Clc chloride channel"/>
    <property type="match status" value="1"/>
</dbReference>
<organism evidence="5">
    <name type="scientific">Ananas comosus var. bracteatus</name>
    <name type="common">red pineapple</name>
    <dbReference type="NCBI Taxonomy" id="296719"/>
    <lineage>
        <taxon>Eukaryota</taxon>
        <taxon>Viridiplantae</taxon>
        <taxon>Streptophyta</taxon>
        <taxon>Embryophyta</taxon>
        <taxon>Tracheophyta</taxon>
        <taxon>Spermatophyta</taxon>
        <taxon>Magnoliopsida</taxon>
        <taxon>Liliopsida</taxon>
        <taxon>Poales</taxon>
        <taxon>Bromeliaceae</taxon>
        <taxon>Bromelioideae</taxon>
        <taxon>Ananas</taxon>
    </lineage>
</organism>
<dbReference type="PANTHER" id="PTHR11689:SF144">
    <property type="entry name" value="CHLORIDE CHANNEL PROTEIN"/>
    <property type="match status" value="1"/>
</dbReference>
<name>A0A6V7NHR0_ANACO</name>
<proteinExistence type="predicted"/>
<keyword evidence="4" id="KW-0472">Membrane</keyword>
<feature type="transmembrane region" description="Helical" evidence="4">
    <location>
        <begin position="90"/>
        <end position="111"/>
    </location>
</feature>
<evidence type="ECO:0008006" key="6">
    <source>
        <dbReference type="Google" id="ProtNLM"/>
    </source>
</evidence>
<dbReference type="InterPro" id="IPR014743">
    <property type="entry name" value="Cl-channel_core"/>
</dbReference>
<keyword evidence="1" id="KW-0677">Repeat</keyword>
<evidence type="ECO:0000256" key="2">
    <source>
        <dbReference type="ARBA" id="ARBA00023122"/>
    </source>
</evidence>
<feature type="compositionally biased region" description="Gly residues" evidence="3">
    <location>
        <begin position="1"/>
        <end position="11"/>
    </location>
</feature>
<feature type="transmembrane region" description="Helical" evidence="4">
    <location>
        <begin position="142"/>
        <end position="165"/>
    </location>
</feature>
<dbReference type="InterPro" id="IPR051280">
    <property type="entry name" value="Cl-channel/antiporter"/>
</dbReference>
<evidence type="ECO:0000256" key="3">
    <source>
        <dbReference type="SAM" id="MobiDB-lite"/>
    </source>
</evidence>
<keyword evidence="4" id="KW-1133">Transmembrane helix</keyword>
<dbReference type="GO" id="GO:0009705">
    <property type="term" value="C:plant-type vacuole membrane"/>
    <property type="evidence" value="ECO:0007669"/>
    <property type="project" value="TreeGrafter"/>
</dbReference>
<reference evidence="5" key="1">
    <citation type="submission" date="2020-07" db="EMBL/GenBank/DDBJ databases">
        <authorList>
            <person name="Lin J."/>
        </authorList>
    </citation>
    <scope>NUCLEOTIDE SEQUENCE</scope>
</reference>
<keyword evidence="2" id="KW-0129">CBS domain</keyword>
<keyword evidence="4" id="KW-0812">Transmembrane</keyword>
<evidence type="ECO:0000256" key="4">
    <source>
        <dbReference type="SAM" id="Phobius"/>
    </source>
</evidence>
<dbReference type="AlphaFoldDB" id="A0A6V7NHR0"/>
<dbReference type="SUPFAM" id="SSF81340">
    <property type="entry name" value="Clc chloride channel"/>
    <property type="match status" value="1"/>
</dbReference>
<dbReference type="PANTHER" id="PTHR11689">
    <property type="entry name" value="CHLORIDE CHANNEL PROTEIN CLC FAMILY MEMBER"/>
    <property type="match status" value="1"/>
</dbReference>
<feature type="region of interest" description="Disordered" evidence="3">
    <location>
        <begin position="1"/>
        <end position="26"/>
    </location>
</feature>
<dbReference type="GO" id="GO:0015108">
    <property type="term" value="F:chloride transmembrane transporter activity"/>
    <property type="evidence" value="ECO:0007669"/>
    <property type="project" value="TreeGrafter"/>
</dbReference>
<evidence type="ECO:0000256" key="1">
    <source>
        <dbReference type="ARBA" id="ARBA00022737"/>
    </source>
</evidence>